<dbReference type="InterPro" id="IPR016163">
    <property type="entry name" value="Ald_DH_C"/>
</dbReference>
<dbReference type="Pfam" id="PF00171">
    <property type="entry name" value="Aldedh"/>
    <property type="match status" value="1"/>
</dbReference>
<dbReference type="EC" id="1.2.1.26" evidence="3"/>
<dbReference type="InterPro" id="IPR044151">
    <property type="entry name" value="ALDH_KGSADH"/>
</dbReference>
<evidence type="ECO:0000256" key="1">
    <source>
        <dbReference type="ARBA" id="ARBA00023002"/>
    </source>
</evidence>
<dbReference type="Proteomes" id="UP001244640">
    <property type="component" value="Unassembled WGS sequence"/>
</dbReference>
<dbReference type="InterPro" id="IPR016162">
    <property type="entry name" value="Ald_DH_N"/>
</dbReference>
<gene>
    <name evidence="3" type="ORF">QE382_003470</name>
</gene>
<accession>A0ABU0U9E9</accession>
<feature type="domain" description="Aldehyde dehydrogenase" evidence="2">
    <location>
        <begin position="3"/>
        <end position="377"/>
    </location>
</feature>
<name>A0ABU0U9E9_9SPHI</name>
<dbReference type="RefSeq" id="WP_307186958.1">
    <property type="nucleotide sequence ID" value="NZ_JAUTBA010000001.1"/>
</dbReference>
<reference evidence="3 4" key="1">
    <citation type="submission" date="2023-07" db="EMBL/GenBank/DDBJ databases">
        <title>Functional and genomic diversity of the sorghum phyllosphere microbiome.</title>
        <authorList>
            <person name="Shade A."/>
        </authorList>
    </citation>
    <scope>NUCLEOTIDE SEQUENCE [LARGE SCALE GENOMIC DNA]</scope>
    <source>
        <strain evidence="3 4">SORGH_AS_0892</strain>
    </source>
</reference>
<proteinExistence type="predicted"/>
<dbReference type="PANTHER" id="PTHR43353">
    <property type="entry name" value="SUCCINATE-SEMIALDEHYDE DEHYDROGENASE, MITOCHONDRIAL"/>
    <property type="match status" value="1"/>
</dbReference>
<evidence type="ECO:0000313" key="3">
    <source>
        <dbReference type="EMBL" id="MDQ1151486.1"/>
    </source>
</evidence>
<dbReference type="InterPro" id="IPR015590">
    <property type="entry name" value="Aldehyde_DH_dom"/>
</dbReference>
<dbReference type="Gene3D" id="3.40.605.10">
    <property type="entry name" value="Aldehyde Dehydrogenase, Chain A, domain 1"/>
    <property type="match status" value="1"/>
</dbReference>
<dbReference type="CDD" id="cd07129">
    <property type="entry name" value="ALDH_KGSADH"/>
    <property type="match status" value="1"/>
</dbReference>
<sequence>MDRTQNDIDYVVKQADTGFQFLQKTDVTERAELMYAIAAEIEGLGEILIETAHLETALPLGRLQGEKARTVNQWRLYADAVRTGLYSEARIDRDPNGQFDLRKYNKGLGPVVVFGASNFPFAFSTAGGDTASAIGAGCSVIVKAHPAHLKTSQLMADAIDRAVSMYGASNGVFSHVVSDSFDTGQQLVRHSCVKAVAFTGSFHGGKALFDLGQSRPDPIPVFAEMGSVNPVFLLPDYLANNFEAFAKQYISSLLLGVGQFCTNPGVLVSVGGEQLDYLKAELKKELQAATTGKMLHAGILESYNRLKEQMIQYDAVRILEEGQNNEAQDFAQPLLVETEASQVLANPKLLEEVFGPFGLIISCADLNEMKQVMEQLEGQITITFAASTHDIRECQNLFALAQDRCGRLLFQGMPTGVEVQYAMQHGGPFPATTDARFTSVGPDAVKRFLRPFSFQNWPNEFLPKELQDGNPLQIDRLVNQRWTKA</sequence>
<dbReference type="SUPFAM" id="SSF53720">
    <property type="entry name" value="ALDH-like"/>
    <property type="match status" value="1"/>
</dbReference>
<keyword evidence="4" id="KW-1185">Reference proteome</keyword>
<keyword evidence="1 3" id="KW-0560">Oxidoreductase</keyword>
<protein>
    <submittedName>
        <fullName evidence="3">Alpha-ketoglutaric semialdehyde dehydrogenase</fullName>
        <ecNumber evidence="3">1.2.1.26</ecNumber>
    </submittedName>
</protein>
<dbReference type="InterPro" id="IPR016161">
    <property type="entry name" value="Ald_DH/histidinol_DH"/>
</dbReference>
<evidence type="ECO:0000313" key="4">
    <source>
        <dbReference type="Proteomes" id="UP001244640"/>
    </source>
</evidence>
<dbReference type="EMBL" id="JAUTBA010000001">
    <property type="protein sequence ID" value="MDQ1151486.1"/>
    <property type="molecule type" value="Genomic_DNA"/>
</dbReference>
<comment type="caution">
    <text evidence="3">The sequence shown here is derived from an EMBL/GenBank/DDBJ whole genome shotgun (WGS) entry which is preliminary data.</text>
</comment>
<dbReference type="GO" id="GO:0047533">
    <property type="term" value="F:2,5-dioxovalerate dehydrogenase (NADP+) activity"/>
    <property type="evidence" value="ECO:0007669"/>
    <property type="project" value="UniProtKB-EC"/>
</dbReference>
<dbReference type="InterPro" id="IPR050740">
    <property type="entry name" value="Aldehyde_DH_Superfamily"/>
</dbReference>
<dbReference type="Gene3D" id="3.40.309.10">
    <property type="entry name" value="Aldehyde Dehydrogenase, Chain A, domain 2"/>
    <property type="match status" value="1"/>
</dbReference>
<organism evidence="3 4">
    <name type="scientific">Sphingobacterium zeae</name>
    <dbReference type="NCBI Taxonomy" id="1776859"/>
    <lineage>
        <taxon>Bacteria</taxon>
        <taxon>Pseudomonadati</taxon>
        <taxon>Bacteroidota</taxon>
        <taxon>Sphingobacteriia</taxon>
        <taxon>Sphingobacteriales</taxon>
        <taxon>Sphingobacteriaceae</taxon>
        <taxon>Sphingobacterium</taxon>
    </lineage>
</organism>
<evidence type="ECO:0000259" key="2">
    <source>
        <dbReference type="Pfam" id="PF00171"/>
    </source>
</evidence>
<dbReference type="PANTHER" id="PTHR43353:SF3">
    <property type="entry name" value="ALDEHYDE DEHYDROGENASE-RELATED"/>
    <property type="match status" value="1"/>
</dbReference>